<reference evidence="2 3" key="1">
    <citation type="journal article" date="2023" name="Nucleic Acids Res.">
        <title>The hologenome of Daphnia magna reveals possible DNA methylation and microbiome-mediated evolution of the host genome.</title>
        <authorList>
            <person name="Chaturvedi A."/>
            <person name="Li X."/>
            <person name="Dhandapani V."/>
            <person name="Marshall H."/>
            <person name="Kissane S."/>
            <person name="Cuenca-Cambronero M."/>
            <person name="Asole G."/>
            <person name="Calvet F."/>
            <person name="Ruiz-Romero M."/>
            <person name="Marangio P."/>
            <person name="Guigo R."/>
            <person name="Rago D."/>
            <person name="Mirbahai L."/>
            <person name="Eastwood N."/>
            <person name="Colbourne J.K."/>
            <person name="Zhou J."/>
            <person name="Mallon E."/>
            <person name="Orsini L."/>
        </authorList>
    </citation>
    <scope>NUCLEOTIDE SEQUENCE [LARGE SCALE GENOMIC DNA]</scope>
    <source>
        <strain evidence="2">LRV0_1</strain>
    </source>
</reference>
<feature type="region of interest" description="Disordered" evidence="1">
    <location>
        <begin position="1"/>
        <end position="30"/>
    </location>
</feature>
<evidence type="ECO:0000256" key="1">
    <source>
        <dbReference type="SAM" id="MobiDB-lite"/>
    </source>
</evidence>
<name>A0ABQ9ZT66_9CRUS</name>
<sequence>MPFFGKRDKDKESSKKSTNLLKKDDKSSPSLEDRYELKDLLGTCVSVCVHEKQEKGDDSRVEGFSFDAVQLEHFSWPELHSTFHFSPSLCVASF</sequence>
<accession>A0ABQ9ZT66</accession>
<comment type="caution">
    <text evidence="2">The sequence shown here is derived from an EMBL/GenBank/DDBJ whole genome shotgun (WGS) entry which is preliminary data.</text>
</comment>
<evidence type="ECO:0000313" key="3">
    <source>
        <dbReference type="Proteomes" id="UP001234178"/>
    </source>
</evidence>
<dbReference type="EMBL" id="JAOYFB010000005">
    <property type="protein sequence ID" value="KAK4016116.1"/>
    <property type="molecule type" value="Genomic_DNA"/>
</dbReference>
<gene>
    <name evidence="2" type="ORF">OUZ56_031074</name>
</gene>
<dbReference type="Proteomes" id="UP001234178">
    <property type="component" value="Unassembled WGS sequence"/>
</dbReference>
<organism evidence="2 3">
    <name type="scientific">Daphnia magna</name>
    <dbReference type="NCBI Taxonomy" id="35525"/>
    <lineage>
        <taxon>Eukaryota</taxon>
        <taxon>Metazoa</taxon>
        <taxon>Ecdysozoa</taxon>
        <taxon>Arthropoda</taxon>
        <taxon>Crustacea</taxon>
        <taxon>Branchiopoda</taxon>
        <taxon>Diplostraca</taxon>
        <taxon>Cladocera</taxon>
        <taxon>Anomopoda</taxon>
        <taxon>Daphniidae</taxon>
        <taxon>Daphnia</taxon>
    </lineage>
</organism>
<evidence type="ECO:0000313" key="2">
    <source>
        <dbReference type="EMBL" id="KAK4016116.1"/>
    </source>
</evidence>
<protein>
    <submittedName>
        <fullName evidence="2">Uncharacterized protein</fullName>
    </submittedName>
</protein>
<keyword evidence="3" id="KW-1185">Reference proteome</keyword>
<proteinExistence type="predicted"/>